<accession>A0A0C9THV1</accession>
<reference evidence="2" key="2">
    <citation type="submission" date="2015-01" db="EMBL/GenBank/DDBJ databases">
        <title>Evolutionary Origins and Diversification of the Mycorrhizal Mutualists.</title>
        <authorList>
            <consortium name="DOE Joint Genome Institute"/>
            <consortium name="Mycorrhizal Genomics Consortium"/>
            <person name="Kohler A."/>
            <person name="Kuo A."/>
            <person name="Nagy L.G."/>
            <person name="Floudas D."/>
            <person name="Copeland A."/>
            <person name="Barry K.W."/>
            <person name="Cichocki N."/>
            <person name="Veneault-Fourrey C."/>
            <person name="LaButti K."/>
            <person name="Lindquist E.A."/>
            <person name="Lipzen A."/>
            <person name="Lundell T."/>
            <person name="Morin E."/>
            <person name="Murat C."/>
            <person name="Riley R."/>
            <person name="Ohm R."/>
            <person name="Sun H."/>
            <person name="Tunlid A."/>
            <person name="Henrissat B."/>
            <person name="Grigoriev I.V."/>
            <person name="Hibbett D.S."/>
            <person name="Martin F."/>
        </authorList>
    </citation>
    <scope>NUCLEOTIDE SEQUENCE [LARGE SCALE GENOMIC DNA]</scope>
    <source>
        <strain evidence="2">ATCC 200175</strain>
    </source>
</reference>
<feature type="non-terminal residue" evidence="1">
    <location>
        <position position="1"/>
    </location>
</feature>
<proteinExistence type="predicted"/>
<evidence type="ECO:0000313" key="2">
    <source>
        <dbReference type="Proteomes" id="UP000053647"/>
    </source>
</evidence>
<dbReference type="AlphaFoldDB" id="A0A0C9THV1"/>
<dbReference type="OrthoDB" id="3365698at2759"/>
<dbReference type="HOGENOM" id="CLU_2009405_0_0_1"/>
<sequence length="125" mass="14254">MITNMDPASPLTNQHKASISDLLPFELLLSIFTLVYQMECLWLPFGIDYLPLLYQPSSTSFPYNLALVCTTWRSILSTQPSFWTRVFIVSCWKPVASCKSFLAWSQNLPLDIFIYTASRIPAVLP</sequence>
<gene>
    <name evidence="1" type="ORF">PAXINDRAFT_119567</name>
</gene>
<protein>
    <recommendedName>
        <fullName evidence="3">F-box domain-containing protein</fullName>
    </recommendedName>
</protein>
<dbReference type="EMBL" id="KN819408">
    <property type="protein sequence ID" value="KIJ10348.1"/>
    <property type="molecule type" value="Genomic_DNA"/>
</dbReference>
<dbReference type="InterPro" id="IPR036047">
    <property type="entry name" value="F-box-like_dom_sf"/>
</dbReference>
<reference evidence="1 2" key="1">
    <citation type="submission" date="2014-06" db="EMBL/GenBank/DDBJ databases">
        <authorList>
            <consortium name="DOE Joint Genome Institute"/>
            <person name="Kuo A."/>
            <person name="Kohler A."/>
            <person name="Nagy L.G."/>
            <person name="Floudas D."/>
            <person name="Copeland A."/>
            <person name="Barry K.W."/>
            <person name="Cichocki N."/>
            <person name="Veneault-Fourrey C."/>
            <person name="LaButti K."/>
            <person name="Lindquist E.A."/>
            <person name="Lipzen A."/>
            <person name="Lundell T."/>
            <person name="Morin E."/>
            <person name="Murat C."/>
            <person name="Sun H."/>
            <person name="Tunlid A."/>
            <person name="Henrissat B."/>
            <person name="Grigoriev I.V."/>
            <person name="Hibbett D.S."/>
            <person name="Martin F."/>
            <person name="Nordberg H.P."/>
            <person name="Cantor M.N."/>
            <person name="Hua S.X."/>
        </authorList>
    </citation>
    <scope>NUCLEOTIDE SEQUENCE [LARGE SCALE GENOMIC DNA]</scope>
    <source>
        <strain evidence="1 2">ATCC 200175</strain>
    </source>
</reference>
<evidence type="ECO:0008006" key="3">
    <source>
        <dbReference type="Google" id="ProtNLM"/>
    </source>
</evidence>
<evidence type="ECO:0000313" key="1">
    <source>
        <dbReference type="EMBL" id="KIJ10348.1"/>
    </source>
</evidence>
<keyword evidence="2" id="KW-1185">Reference proteome</keyword>
<organism evidence="1 2">
    <name type="scientific">Paxillus involutus ATCC 200175</name>
    <dbReference type="NCBI Taxonomy" id="664439"/>
    <lineage>
        <taxon>Eukaryota</taxon>
        <taxon>Fungi</taxon>
        <taxon>Dikarya</taxon>
        <taxon>Basidiomycota</taxon>
        <taxon>Agaricomycotina</taxon>
        <taxon>Agaricomycetes</taxon>
        <taxon>Agaricomycetidae</taxon>
        <taxon>Boletales</taxon>
        <taxon>Paxilineae</taxon>
        <taxon>Paxillaceae</taxon>
        <taxon>Paxillus</taxon>
    </lineage>
</organism>
<dbReference type="Proteomes" id="UP000053647">
    <property type="component" value="Unassembled WGS sequence"/>
</dbReference>
<dbReference type="SUPFAM" id="SSF81383">
    <property type="entry name" value="F-box domain"/>
    <property type="match status" value="1"/>
</dbReference>
<name>A0A0C9THV1_PAXIN</name>